<dbReference type="Proteomes" id="UP001152523">
    <property type="component" value="Unassembled WGS sequence"/>
</dbReference>
<keyword evidence="3" id="KW-1185">Reference proteome</keyword>
<evidence type="ECO:0000313" key="2">
    <source>
        <dbReference type="EMBL" id="CAH9075647.1"/>
    </source>
</evidence>
<sequence>MCLNLYVKSKEYADDNWHTDEKRIPHRTTVKGIWAQQRDNNDGEADRRRRNSPTTAKQIYCGSGDGEFLFGRRNKAAMEAVKWIGYSGDKEEWWTSGGGAHSRRHDGRWSVVLYDGGWDKGTLGLIYLF</sequence>
<protein>
    <submittedName>
        <fullName evidence="2">Uncharacterized protein</fullName>
    </submittedName>
</protein>
<proteinExistence type="predicted"/>
<feature type="region of interest" description="Disordered" evidence="1">
    <location>
        <begin position="28"/>
        <end position="57"/>
    </location>
</feature>
<organism evidence="2 3">
    <name type="scientific">Cuscuta epithymum</name>
    <dbReference type="NCBI Taxonomy" id="186058"/>
    <lineage>
        <taxon>Eukaryota</taxon>
        <taxon>Viridiplantae</taxon>
        <taxon>Streptophyta</taxon>
        <taxon>Embryophyta</taxon>
        <taxon>Tracheophyta</taxon>
        <taxon>Spermatophyta</taxon>
        <taxon>Magnoliopsida</taxon>
        <taxon>eudicotyledons</taxon>
        <taxon>Gunneridae</taxon>
        <taxon>Pentapetalae</taxon>
        <taxon>asterids</taxon>
        <taxon>lamiids</taxon>
        <taxon>Solanales</taxon>
        <taxon>Convolvulaceae</taxon>
        <taxon>Cuscuteae</taxon>
        <taxon>Cuscuta</taxon>
        <taxon>Cuscuta subgen. Cuscuta</taxon>
    </lineage>
</organism>
<evidence type="ECO:0000256" key="1">
    <source>
        <dbReference type="SAM" id="MobiDB-lite"/>
    </source>
</evidence>
<reference evidence="2" key="1">
    <citation type="submission" date="2022-07" db="EMBL/GenBank/DDBJ databases">
        <authorList>
            <person name="Macas J."/>
            <person name="Novak P."/>
            <person name="Neumann P."/>
        </authorList>
    </citation>
    <scope>NUCLEOTIDE SEQUENCE</scope>
</reference>
<gene>
    <name evidence="2" type="ORF">CEPIT_LOCUS5563</name>
</gene>
<dbReference type="AlphaFoldDB" id="A0AAV0CLF6"/>
<dbReference type="EMBL" id="CAMAPF010000029">
    <property type="protein sequence ID" value="CAH9075647.1"/>
    <property type="molecule type" value="Genomic_DNA"/>
</dbReference>
<evidence type="ECO:0000313" key="3">
    <source>
        <dbReference type="Proteomes" id="UP001152523"/>
    </source>
</evidence>
<accession>A0AAV0CLF6</accession>
<comment type="caution">
    <text evidence="2">The sequence shown here is derived from an EMBL/GenBank/DDBJ whole genome shotgun (WGS) entry which is preliminary data.</text>
</comment>
<name>A0AAV0CLF6_9ASTE</name>